<organism evidence="2 3">
    <name type="scientific">Paenibacillus macquariensis</name>
    <dbReference type="NCBI Taxonomy" id="948756"/>
    <lineage>
        <taxon>Bacteria</taxon>
        <taxon>Bacillati</taxon>
        <taxon>Bacillota</taxon>
        <taxon>Bacilli</taxon>
        <taxon>Bacillales</taxon>
        <taxon>Paenibacillaceae</taxon>
        <taxon>Paenibacillus</taxon>
    </lineage>
</organism>
<name>A0ABY1JJ94_9BACL</name>
<keyword evidence="1" id="KW-0812">Transmembrane</keyword>
<gene>
    <name evidence="2" type="ORF">SAMN05421578_10136</name>
</gene>
<reference evidence="2 3" key="1">
    <citation type="submission" date="2017-01" db="EMBL/GenBank/DDBJ databases">
        <authorList>
            <person name="Varghese N."/>
            <person name="Submissions S."/>
        </authorList>
    </citation>
    <scope>NUCLEOTIDE SEQUENCE [LARGE SCALE GENOMIC DNA]</scope>
    <source>
        <strain evidence="2 3">ATCC 23464</strain>
    </source>
</reference>
<dbReference type="RefSeq" id="WP_068590372.1">
    <property type="nucleotide sequence ID" value="NZ_FTNK01000001.1"/>
</dbReference>
<keyword evidence="1" id="KW-1133">Transmembrane helix</keyword>
<feature type="transmembrane region" description="Helical" evidence="1">
    <location>
        <begin position="95"/>
        <end position="114"/>
    </location>
</feature>
<evidence type="ECO:0000313" key="3">
    <source>
        <dbReference type="Proteomes" id="UP000186666"/>
    </source>
</evidence>
<dbReference type="Proteomes" id="UP000186666">
    <property type="component" value="Unassembled WGS sequence"/>
</dbReference>
<dbReference type="EMBL" id="FTNK01000001">
    <property type="protein sequence ID" value="SIQ28303.1"/>
    <property type="molecule type" value="Genomic_DNA"/>
</dbReference>
<protein>
    <recommendedName>
        <fullName evidence="4">Anti-sigma factor</fullName>
    </recommendedName>
</protein>
<keyword evidence="1" id="KW-0472">Membrane</keyword>
<sequence length="152" mass="17819">MKHLSVEDKRILAQLYINGGCTMEQEKSWETLLLEDTEAMDLHIQLLSSVELSMPDMMDSIQFTDDVMNSIPFHLYEKEESRIEQQRRRWFEHPIFHYAVAACVTLLFLSTGLFDKLVTGDLTVIAKEQKQTTPYSEQMMDITVTWLDQLKR</sequence>
<proteinExistence type="predicted"/>
<evidence type="ECO:0000313" key="2">
    <source>
        <dbReference type="EMBL" id="SIQ28303.1"/>
    </source>
</evidence>
<accession>A0ABY1JJ94</accession>
<comment type="caution">
    <text evidence="2">The sequence shown here is derived from an EMBL/GenBank/DDBJ whole genome shotgun (WGS) entry which is preliminary data.</text>
</comment>
<evidence type="ECO:0008006" key="4">
    <source>
        <dbReference type="Google" id="ProtNLM"/>
    </source>
</evidence>
<keyword evidence="3" id="KW-1185">Reference proteome</keyword>
<evidence type="ECO:0000256" key="1">
    <source>
        <dbReference type="SAM" id="Phobius"/>
    </source>
</evidence>